<name>A0A151Z7Y8_TIELA</name>
<dbReference type="AlphaFoldDB" id="A0A151Z7Y8"/>
<dbReference type="SMART" id="SM00582">
    <property type="entry name" value="RPR"/>
    <property type="match status" value="1"/>
</dbReference>
<dbReference type="GO" id="GO:0032786">
    <property type="term" value="P:positive regulation of DNA-templated transcription, elongation"/>
    <property type="evidence" value="ECO:0007669"/>
    <property type="project" value="InterPro"/>
</dbReference>
<sequence length="379" mass="45372">MEVFSQISSYDSYPTEPFKELLECLSKSKESIDKAAKYAMGNLEYLDDLFDILLNRMRKSAMNKRLSFFYLIDSICQNCFLGKNKDYVNFISKHIEEIILLTLPDDNIELLKKNKESIEKVLTNWTHRDIFQSTIISKARTVITSDLQRHHSRSICPDLSEIGMAKLLKTLDEDRREIKKKKYEFSPENRHPLEEFIEIWYQCCAKNHSNNNSYNNNNNFEQQQTNSTKTSPSLSPVQMSTEHSEMIDSCSKIEPLDYKVYNHFKKEFILPQWWDYQIYSDMDLFDPFYDYTQYPYNNNYQQDMTMYQNNNNNFIDGDGDYNMMCNPEYQQNQLQQQQFQQFQPLQFYNDTNDQTIYSPRNTSELEQLEFYLKQIKKIK</sequence>
<dbReference type="Proteomes" id="UP000076078">
    <property type="component" value="Unassembled WGS sequence"/>
</dbReference>
<protein>
    <recommendedName>
        <fullName evidence="2">CID domain-containing protein</fullName>
    </recommendedName>
</protein>
<dbReference type="GO" id="GO:0070692">
    <property type="term" value="C:CTDK-1 complex"/>
    <property type="evidence" value="ECO:0007669"/>
    <property type="project" value="InterPro"/>
</dbReference>
<dbReference type="OrthoDB" id="21266at2759"/>
<gene>
    <name evidence="3" type="ORF">DLAC_08654</name>
</gene>
<dbReference type="OMA" id="STEHSEM"/>
<accession>A0A151Z7Y8</accession>
<dbReference type="InParanoid" id="A0A151Z7Y8"/>
<organism evidence="3 4">
    <name type="scientific">Tieghemostelium lacteum</name>
    <name type="common">Slime mold</name>
    <name type="synonym">Dictyostelium lacteum</name>
    <dbReference type="NCBI Taxonomy" id="361077"/>
    <lineage>
        <taxon>Eukaryota</taxon>
        <taxon>Amoebozoa</taxon>
        <taxon>Evosea</taxon>
        <taxon>Eumycetozoa</taxon>
        <taxon>Dictyostelia</taxon>
        <taxon>Dictyosteliales</taxon>
        <taxon>Raperosteliaceae</taxon>
        <taxon>Tieghemostelium</taxon>
    </lineage>
</organism>
<dbReference type="InterPro" id="IPR024638">
    <property type="entry name" value="Ctk3_N"/>
</dbReference>
<dbReference type="InterPro" id="IPR008942">
    <property type="entry name" value="ENTH_VHS"/>
</dbReference>
<dbReference type="InterPro" id="IPR042326">
    <property type="entry name" value="Ctk3"/>
</dbReference>
<dbReference type="GO" id="GO:0045943">
    <property type="term" value="P:positive regulation of transcription by RNA polymerase I"/>
    <property type="evidence" value="ECO:0007669"/>
    <property type="project" value="TreeGrafter"/>
</dbReference>
<proteinExistence type="predicted"/>
<feature type="compositionally biased region" description="Low complexity" evidence="1">
    <location>
        <begin position="214"/>
        <end position="227"/>
    </location>
</feature>
<dbReference type="PANTHER" id="PTHR28291">
    <property type="entry name" value="CTD KINASE SUBUNIT GAMMA"/>
    <property type="match status" value="1"/>
</dbReference>
<dbReference type="FunCoup" id="A0A151Z7Y8">
    <property type="interactions" value="170"/>
</dbReference>
<feature type="domain" description="CID" evidence="2">
    <location>
        <begin position="10"/>
        <end position="147"/>
    </location>
</feature>
<dbReference type="PANTHER" id="PTHR28291:SF1">
    <property type="entry name" value="CTD KINASE SUBUNIT GAMMA"/>
    <property type="match status" value="1"/>
</dbReference>
<evidence type="ECO:0000313" key="3">
    <source>
        <dbReference type="EMBL" id="KYQ90070.1"/>
    </source>
</evidence>
<dbReference type="EMBL" id="LODT01000037">
    <property type="protein sequence ID" value="KYQ90070.1"/>
    <property type="molecule type" value="Genomic_DNA"/>
</dbReference>
<dbReference type="STRING" id="361077.A0A151Z7Y8"/>
<evidence type="ECO:0000313" key="4">
    <source>
        <dbReference type="Proteomes" id="UP000076078"/>
    </source>
</evidence>
<dbReference type="Gene3D" id="1.25.40.90">
    <property type="match status" value="1"/>
</dbReference>
<feature type="region of interest" description="Disordered" evidence="1">
    <location>
        <begin position="214"/>
        <end position="240"/>
    </location>
</feature>
<dbReference type="InterPro" id="IPR006569">
    <property type="entry name" value="CID_dom"/>
</dbReference>
<evidence type="ECO:0000259" key="2">
    <source>
        <dbReference type="PROSITE" id="PS51391"/>
    </source>
</evidence>
<comment type="caution">
    <text evidence="3">The sequence shown here is derived from an EMBL/GenBank/DDBJ whole genome shotgun (WGS) entry which is preliminary data.</text>
</comment>
<dbReference type="SUPFAM" id="SSF48464">
    <property type="entry name" value="ENTH/VHS domain"/>
    <property type="match status" value="1"/>
</dbReference>
<reference evidence="3 4" key="1">
    <citation type="submission" date="2015-12" db="EMBL/GenBank/DDBJ databases">
        <title>Dictyostelia acquired genes for synthesis and detection of signals that induce cell-type specialization by lateral gene transfer from prokaryotes.</title>
        <authorList>
            <person name="Gloeckner G."/>
            <person name="Schaap P."/>
        </authorList>
    </citation>
    <scope>NUCLEOTIDE SEQUENCE [LARGE SCALE GENOMIC DNA]</scope>
    <source>
        <strain evidence="3 4">TK</strain>
    </source>
</reference>
<dbReference type="Pfam" id="PF12243">
    <property type="entry name" value="CTK3"/>
    <property type="match status" value="1"/>
</dbReference>
<dbReference type="PROSITE" id="PS51391">
    <property type="entry name" value="CID"/>
    <property type="match status" value="1"/>
</dbReference>
<keyword evidence="4" id="KW-1185">Reference proteome</keyword>
<evidence type="ECO:0000256" key="1">
    <source>
        <dbReference type="SAM" id="MobiDB-lite"/>
    </source>
</evidence>
<feature type="compositionally biased region" description="Polar residues" evidence="1">
    <location>
        <begin position="228"/>
        <end position="240"/>
    </location>
</feature>